<reference evidence="3 4" key="2">
    <citation type="journal article" date="2011" name="Stand. Genomic Sci.">
        <title>Complete genome sequence of Leadbetterella byssophila type strain (4M15).</title>
        <authorList>
            <person name="Abt B."/>
            <person name="Teshima H."/>
            <person name="Lucas S."/>
            <person name="Lapidus A."/>
            <person name="Del Rio T.G."/>
            <person name="Nolan M."/>
            <person name="Tice H."/>
            <person name="Cheng J.F."/>
            <person name="Pitluck S."/>
            <person name="Liolios K."/>
            <person name="Pagani I."/>
            <person name="Ivanova N."/>
            <person name="Mavromatis K."/>
            <person name="Pati A."/>
            <person name="Tapia R."/>
            <person name="Han C."/>
            <person name="Goodwin L."/>
            <person name="Chen A."/>
            <person name="Palaniappan K."/>
            <person name="Land M."/>
            <person name="Hauser L."/>
            <person name="Chang Y.J."/>
            <person name="Jeffries C.D."/>
            <person name="Rohde M."/>
            <person name="Goker M."/>
            <person name="Tindall B.J."/>
            <person name="Detter J.C."/>
            <person name="Woyke T."/>
            <person name="Bristow J."/>
            <person name="Eisen J.A."/>
            <person name="Markowitz V."/>
            <person name="Hugenholtz P."/>
            <person name="Klenk H.P."/>
            <person name="Kyrpides N.C."/>
        </authorList>
    </citation>
    <scope>NUCLEOTIDE SEQUENCE [LARGE SCALE GENOMIC DNA]</scope>
    <source>
        <strain evidence="4">DSM 17132 / JCM 16389 / KACC 11308 / NBRC 106382 / 4M15</strain>
    </source>
</reference>
<feature type="compositionally biased region" description="Basic and acidic residues" evidence="2">
    <location>
        <begin position="114"/>
        <end position="123"/>
    </location>
</feature>
<dbReference type="KEGG" id="lby:Lbys_2662"/>
<dbReference type="AlphaFoldDB" id="E4RQB6"/>
<evidence type="ECO:0000256" key="2">
    <source>
        <dbReference type="SAM" id="MobiDB-lite"/>
    </source>
</evidence>
<feature type="compositionally biased region" description="Basic residues" evidence="2">
    <location>
        <begin position="124"/>
        <end position="133"/>
    </location>
</feature>
<dbReference type="Gene3D" id="1.20.120.1490">
    <property type="match status" value="1"/>
</dbReference>
<protein>
    <recommendedName>
        <fullName evidence="5">DUF4890 domain-containing protein</fullName>
    </recommendedName>
</protein>
<gene>
    <name evidence="3" type="ordered locus">Lbys_2662</name>
</gene>
<organism evidence="3 4">
    <name type="scientific">Leadbetterella byssophila (strain DSM 17132 / JCM 16389 / KACC 11308 / NBRC 106382 / 4M15)</name>
    <dbReference type="NCBI Taxonomy" id="649349"/>
    <lineage>
        <taxon>Bacteria</taxon>
        <taxon>Pseudomonadati</taxon>
        <taxon>Bacteroidota</taxon>
        <taxon>Cytophagia</taxon>
        <taxon>Cytophagales</taxon>
        <taxon>Leadbetterellaceae</taxon>
        <taxon>Leadbetterella</taxon>
    </lineage>
</organism>
<evidence type="ECO:0000313" key="4">
    <source>
        <dbReference type="Proteomes" id="UP000007435"/>
    </source>
</evidence>
<keyword evidence="1" id="KW-0175">Coiled coil</keyword>
<dbReference type="HOGENOM" id="CLU_1904082_0_0_10"/>
<keyword evidence="4" id="KW-1185">Reference proteome</keyword>
<evidence type="ECO:0008006" key="5">
    <source>
        <dbReference type="Google" id="ProtNLM"/>
    </source>
</evidence>
<sequence>MRINLRQEIYSYMHKSIFKIMKKTVVMMLVAGFMSFGAFAQQKRDFSPEKMAERKTQHMKEKLSLDDAQYKKLYDINLKEAKKKHAEALEKREKMKVERAELKKQYSSVLTQEQLKKWEEGNKPRGKRPQRGK</sequence>
<reference key="1">
    <citation type="submission" date="2010-11" db="EMBL/GenBank/DDBJ databases">
        <title>The complete genome of Leadbetterella byssophila DSM 17132.</title>
        <authorList>
            <consortium name="US DOE Joint Genome Institute (JGI-PGF)"/>
            <person name="Lucas S."/>
            <person name="Copeland A."/>
            <person name="Lapidus A."/>
            <person name="Glavina del Rio T."/>
            <person name="Dalin E."/>
            <person name="Tice H."/>
            <person name="Bruce D."/>
            <person name="Goodwin L."/>
            <person name="Pitluck S."/>
            <person name="Kyrpides N."/>
            <person name="Mavromatis K."/>
            <person name="Ivanova N."/>
            <person name="Teshima H."/>
            <person name="Brettin T."/>
            <person name="Detter J.C."/>
            <person name="Han C."/>
            <person name="Tapia R."/>
            <person name="Land M."/>
            <person name="Hauser L."/>
            <person name="Markowitz V."/>
            <person name="Cheng J.-F."/>
            <person name="Hugenholtz P."/>
            <person name="Woyke T."/>
            <person name="Wu D."/>
            <person name="Tindall B."/>
            <person name="Pomrenke H.G."/>
            <person name="Brambilla E."/>
            <person name="Klenk H.-P."/>
            <person name="Eisen J.A."/>
        </authorList>
    </citation>
    <scope>NUCLEOTIDE SEQUENCE [LARGE SCALE GENOMIC DNA]</scope>
    <source>
        <strain>DSM 17132</strain>
    </source>
</reference>
<evidence type="ECO:0000256" key="1">
    <source>
        <dbReference type="SAM" id="Coils"/>
    </source>
</evidence>
<accession>E4RQB6</accession>
<evidence type="ECO:0000313" key="3">
    <source>
        <dbReference type="EMBL" id="ADQ18324.1"/>
    </source>
</evidence>
<feature type="region of interest" description="Disordered" evidence="2">
    <location>
        <begin position="113"/>
        <end position="133"/>
    </location>
</feature>
<feature type="coiled-coil region" evidence="1">
    <location>
        <begin position="71"/>
        <end position="105"/>
    </location>
</feature>
<proteinExistence type="predicted"/>
<dbReference type="Proteomes" id="UP000007435">
    <property type="component" value="Chromosome"/>
</dbReference>
<dbReference type="EMBL" id="CP002305">
    <property type="protein sequence ID" value="ADQ18324.1"/>
    <property type="molecule type" value="Genomic_DNA"/>
</dbReference>
<name>E4RQB6_LEAB4</name>